<proteinExistence type="inferred from homology"/>
<keyword evidence="5" id="KW-1185">Reference proteome</keyword>
<dbReference type="EMBL" id="NJET01000005">
    <property type="protein sequence ID" value="PHH66732.1"/>
    <property type="molecule type" value="Genomic_DNA"/>
</dbReference>
<dbReference type="Gene3D" id="3.40.640.10">
    <property type="entry name" value="Type I PLP-dependent aspartate aminotransferase-like (Major domain)"/>
    <property type="match status" value="1"/>
</dbReference>
<dbReference type="GO" id="GO:0003962">
    <property type="term" value="F:cystathionine gamma-synthase activity"/>
    <property type="evidence" value="ECO:0007669"/>
    <property type="project" value="TreeGrafter"/>
</dbReference>
<accession>A0A2C5YHG0</accession>
<evidence type="ECO:0000313" key="5">
    <source>
        <dbReference type="Proteomes" id="UP000226192"/>
    </source>
</evidence>
<reference evidence="4 5" key="1">
    <citation type="submission" date="2017-06" db="EMBL/GenBank/DDBJ databases">
        <title>Ant-infecting Ophiocordyceps genomes reveal a high diversity of potential behavioral manipulation genes and a possible major role for enterotoxins.</title>
        <authorList>
            <person name="De Bekker C."/>
            <person name="Evans H.C."/>
            <person name="Brachmann A."/>
            <person name="Hughes D.P."/>
        </authorList>
    </citation>
    <scope>NUCLEOTIDE SEQUENCE [LARGE SCALE GENOMIC DNA]</scope>
    <source>
        <strain evidence="4 5">Map64</strain>
    </source>
</reference>
<dbReference type="InterPro" id="IPR015422">
    <property type="entry name" value="PyrdxlP-dep_Trfase_small"/>
</dbReference>
<evidence type="ECO:0000256" key="3">
    <source>
        <dbReference type="RuleBase" id="RU362118"/>
    </source>
</evidence>
<comment type="cofactor">
    <cofactor evidence="1 3">
        <name>pyridoxal 5'-phosphate</name>
        <dbReference type="ChEBI" id="CHEBI:597326"/>
    </cofactor>
</comment>
<dbReference type="GO" id="GO:0030170">
    <property type="term" value="F:pyridoxal phosphate binding"/>
    <property type="evidence" value="ECO:0007669"/>
    <property type="project" value="InterPro"/>
</dbReference>
<organism evidence="4 5">
    <name type="scientific">Ophiocordyceps australis</name>
    <dbReference type="NCBI Taxonomy" id="1399860"/>
    <lineage>
        <taxon>Eukaryota</taxon>
        <taxon>Fungi</taxon>
        <taxon>Dikarya</taxon>
        <taxon>Ascomycota</taxon>
        <taxon>Pezizomycotina</taxon>
        <taxon>Sordariomycetes</taxon>
        <taxon>Hypocreomycetidae</taxon>
        <taxon>Hypocreales</taxon>
        <taxon>Ophiocordycipitaceae</taxon>
        <taxon>Ophiocordyceps</taxon>
    </lineage>
</organism>
<gene>
    <name evidence="4" type="ORF">CDD81_5864</name>
</gene>
<evidence type="ECO:0000313" key="4">
    <source>
        <dbReference type="EMBL" id="PHH66732.1"/>
    </source>
</evidence>
<sequence length="545" mass="59833">MSAPITTPFGHAIPPAPRHSVTVHMPGWAAAERFAYDVGSLVASFKNAYPRMKPHPDITSLSQAVLGRLGTADRDCYLFSSLQSARECVEYSTSSARDNGTDKQPVALDQISIRCFTAKDLFYAVIFPLPQSATVAGFWSSPGAGLSSRFAEANLACLECLTQVAVPDSETPRPRFDGAVHHLLRERIISYLERAPCSLAQPSPTTGDVYLFQSGMAAIYKPHSYMLSLYHGTTVLFGMAFTNTVTLFGELGPGLKFFPRGIDEDLSDLEAFLQDERVHGRKVQAIWAEFPANPSLITPNLVRLRSLADEYDIVLAIDDTIGSWANIDITSKVDILVTSLTKSFNGYADVIAGSAILNPSSAKYRDLKPLFDRHYVPELYADDVETIERNSRDYLTRAAILNANASALAQYFAQCAKDPSNAVVRALYPSVNASGKYYTQVMRSETTHFKPGYGSLLSVEFCDLATTRAFYEELNVHKGPHQGAPLTLAVPYNVCVYGKRLDWAIEHGYKPTQIRIAVGLEDTNTLLEDFRIAVVAANQAKGQAE</sequence>
<dbReference type="SUPFAM" id="SSF53383">
    <property type="entry name" value="PLP-dependent transferases"/>
    <property type="match status" value="1"/>
</dbReference>
<name>A0A2C5YHG0_9HYPO</name>
<protein>
    <recommendedName>
        <fullName evidence="6">Cystathionine gamma-synthase</fullName>
    </recommendedName>
</protein>
<comment type="caution">
    <text evidence="4">The sequence shown here is derived from an EMBL/GenBank/DDBJ whole genome shotgun (WGS) entry which is preliminary data.</text>
</comment>
<dbReference type="STRING" id="1399860.A0A2C5YHG0"/>
<dbReference type="Proteomes" id="UP000226192">
    <property type="component" value="Unassembled WGS sequence"/>
</dbReference>
<dbReference type="Pfam" id="PF01053">
    <property type="entry name" value="Cys_Met_Meta_PP"/>
    <property type="match status" value="1"/>
</dbReference>
<dbReference type="AlphaFoldDB" id="A0A2C5YHG0"/>
<dbReference type="GO" id="GO:0019346">
    <property type="term" value="P:transsulfuration"/>
    <property type="evidence" value="ECO:0007669"/>
    <property type="project" value="InterPro"/>
</dbReference>
<evidence type="ECO:0000256" key="2">
    <source>
        <dbReference type="ARBA" id="ARBA00022898"/>
    </source>
</evidence>
<dbReference type="InterPro" id="IPR015421">
    <property type="entry name" value="PyrdxlP-dep_Trfase_major"/>
</dbReference>
<dbReference type="PANTHER" id="PTHR42699:SF1">
    <property type="entry name" value="CYSTATHIONINE GAMMA-SYNTHASE-RELATED"/>
    <property type="match status" value="1"/>
</dbReference>
<dbReference type="OrthoDB" id="10047078at2759"/>
<evidence type="ECO:0000256" key="1">
    <source>
        <dbReference type="ARBA" id="ARBA00001933"/>
    </source>
</evidence>
<dbReference type="PANTHER" id="PTHR42699">
    <property type="match status" value="1"/>
</dbReference>
<dbReference type="InterPro" id="IPR015424">
    <property type="entry name" value="PyrdxlP-dep_Trfase"/>
</dbReference>
<comment type="similarity">
    <text evidence="3">Belongs to the trans-sulfuration enzymes family.</text>
</comment>
<dbReference type="Gene3D" id="3.90.1150.10">
    <property type="entry name" value="Aspartate Aminotransferase, domain 1"/>
    <property type="match status" value="1"/>
</dbReference>
<dbReference type="InterPro" id="IPR000277">
    <property type="entry name" value="Cys/Met-Metab_PyrdxlP-dep_enz"/>
</dbReference>
<keyword evidence="2 3" id="KW-0663">Pyridoxal phosphate</keyword>
<dbReference type="InterPro" id="IPR051750">
    <property type="entry name" value="Trans-sulfuration_enzymes"/>
</dbReference>
<evidence type="ECO:0008006" key="6">
    <source>
        <dbReference type="Google" id="ProtNLM"/>
    </source>
</evidence>